<proteinExistence type="inferred from homology"/>
<dbReference type="SMART" id="SM00644">
    <property type="entry name" value="Ami_2"/>
    <property type="match status" value="1"/>
</dbReference>
<feature type="chain" id="PRO_5044650924" evidence="6">
    <location>
        <begin position="28"/>
        <end position="240"/>
    </location>
</feature>
<evidence type="ECO:0000259" key="7">
    <source>
        <dbReference type="SMART" id="SM00644"/>
    </source>
</evidence>
<dbReference type="Pfam" id="PF01510">
    <property type="entry name" value="Amidase_2"/>
    <property type="match status" value="1"/>
</dbReference>
<dbReference type="GeneID" id="114327272"/>
<evidence type="ECO:0000313" key="10">
    <source>
        <dbReference type="Proteomes" id="UP001652700"/>
    </source>
</evidence>
<protein>
    <submittedName>
        <fullName evidence="11">Peptidoglycan-recognition protein LB-like isoform X1</fullName>
    </submittedName>
    <submittedName>
        <fullName evidence="12">Peptidoglycan-recognition protein LB-like isoform X2</fullName>
    </submittedName>
</protein>
<keyword evidence="6" id="KW-0732">Signal</keyword>
<dbReference type="InterPro" id="IPR015510">
    <property type="entry name" value="PGRP"/>
</dbReference>
<dbReference type="InterPro" id="IPR006619">
    <property type="entry name" value="PGRP_domain_met/bac"/>
</dbReference>
<feature type="domain" description="N-acetylmuramoyl-L-alanine amidase" evidence="7">
    <location>
        <begin position="40"/>
        <end position="179"/>
    </location>
</feature>
<evidence type="ECO:0000256" key="3">
    <source>
        <dbReference type="ARBA" id="ARBA00022859"/>
    </source>
</evidence>
<dbReference type="Gene3D" id="3.40.80.10">
    <property type="entry name" value="Peptidoglycan recognition protein-like"/>
    <property type="match status" value="1"/>
</dbReference>
<gene>
    <name evidence="11 12" type="primary">LOC114327272</name>
</gene>
<evidence type="ECO:0000256" key="4">
    <source>
        <dbReference type="ARBA" id="ARBA00057187"/>
    </source>
</evidence>
<dbReference type="PANTHER" id="PTHR11022">
    <property type="entry name" value="PEPTIDOGLYCAN RECOGNITION PROTEIN"/>
    <property type="match status" value="1"/>
</dbReference>
<dbReference type="KEGG" id="dvv:114327272"/>
<dbReference type="EnsemblMetazoa" id="XM_028275826.2">
    <property type="protein sequence ID" value="XP_028131627.1"/>
    <property type="gene ID" value="LOC114327272"/>
</dbReference>
<evidence type="ECO:0000256" key="2">
    <source>
        <dbReference type="ARBA" id="ARBA00022588"/>
    </source>
</evidence>
<feature type="signal peptide" evidence="6">
    <location>
        <begin position="1"/>
        <end position="27"/>
    </location>
</feature>
<evidence type="ECO:0000256" key="1">
    <source>
        <dbReference type="ARBA" id="ARBA00007553"/>
    </source>
</evidence>
<dbReference type="SMART" id="SM00701">
    <property type="entry name" value="PGRP"/>
    <property type="match status" value="1"/>
</dbReference>
<keyword evidence="3" id="KW-0391">Immunity</keyword>
<organism evidence="12">
    <name type="scientific">Diabrotica virgifera virgifera</name>
    <name type="common">western corn rootworm</name>
    <dbReference type="NCBI Taxonomy" id="50390"/>
    <lineage>
        <taxon>Eukaryota</taxon>
        <taxon>Metazoa</taxon>
        <taxon>Ecdysozoa</taxon>
        <taxon>Arthropoda</taxon>
        <taxon>Hexapoda</taxon>
        <taxon>Insecta</taxon>
        <taxon>Pterygota</taxon>
        <taxon>Neoptera</taxon>
        <taxon>Endopterygota</taxon>
        <taxon>Coleoptera</taxon>
        <taxon>Polyphaga</taxon>
        <taxon>Cucujiformia</taxon>
        <taxon>Chrysomeloidea</taxon>
        <taxon>Chrysomelidae</taxon>
        <taxon>Galerucinae</taxon>
        <taxon>Diabroticina</taxon>
        <taxon>Diabroticites</taxon>
        <taxon>Diabrotica</taxon>
    </lineage>
</organism>
<dbReference type="GO" id="GO:0009253">
    <property type="term" value="P:peptidoglycan catabolic process"/>
    <property type="evidence" value="ECO:0007669"/>
    <property type="project" value="InterPro"/>
</dbReference>
<dbReference type="CDD" id="cd06583">
    <property type="entry name" value="PGRP"/>
    <property type="match status" value="1"/>
</dbReference>
<evidence type="ECO:0000256" key="6">
    <source>
        <dbReference type="SAM" id="SignalP"/>
    </source>
</evidence>
<reference evidence="11 12" key="1">
    <citation type="submission" date="2025-04" db="UniProtKB">
        <authorList>
            <consortium name="RefSeq"/>
        </authorList>
    </citation>
    <scope>IDENTIFICATION</scope>
    <source>
        <tissue evidence="11 12">Whole insect</tissue>
    </source>
</reference>
<dbReference type="RefSeq" id="XP_028131627.1">
    <property type="nucleotide sequence ID" value="XM_028275826.1"/>
</dbReference>
<dbReference type="InterPro" id="IPR002502">
    <property type="entry name" value="Amidase_domain"/>
</dbReference>
<feature type="domain" description="Peptidoglycan recognition protein family" evidence="8">
    <location>
        <begin position="29"/>
        <end position="172"/>
    </location>
</feature>
<dbReference type="PANTHER" id="PTHR11022:SF77">
    <property type="entry name" value="PEPTIDOGLYCAN-RECOGNITION PROTEIN LB"/>
    <property type="match status" value="1"/>
</dbReference>
<dbReference type="GO" id="GO:0008745">
    <property type="term" value="F:N-acetylmuramoyl-L-alanine amidase activity"/>
    <property type="evidence" value="ECO:0007669"/>
    <property type="project" value="InterPro"/>
</dbReference>
<dbReference type="GO" id="GO:0045087">
    <property type="term" value="P:innate immune response"/>
    <property type="evidence" value="ECO:0007669"/>
    <property type="project" value="UniProtKB-KW"/>
</dbReference>
<dbReference type="SUPFAM" id="SSF55846">
    <property type="entry name" value="N-acetylmuramoyl-L-alanine amidase-like"/>
    <property type="match status" value="1"/>
</dbReference>
<dbReference type="RefSeq" id="XP_028131635.1">
    <property type="nucleotide sequence ID" value="XM_028275834.1"/>
</dbReference>
<evidence type="ECO:0000313" key="9">
    <source>
        <dbReference type="EnsemblMetazoa" id="XP_028131627.1"/>
    </source>
</evidence>
<evidence type="ECO:0000259" key="8">
    <source>
        <dbReference type="SMART" id="SM00701"/>
    </source>
</evidence>
<feature type="region of interest" description="Disordered" evidence="5">
    <location>
        <begin position="215"/>
        <end position="240"/>
    </location>
</feature>
<accession>A0A6P7FE48</accession>
<dbReference type="FunFam" id="3.40.80.10:FF:000001">
    <property type="entry name" value="Peptidoglycan recognition protein 1"/>
    <property type="match status" value="1"/>
</dbReference>
<evidence type="ECO:0000256" key="5">
    <source>
        <dbReference type="SAM" id="MobiDB-lite"/>
    </source>
</evidence>
<reference evidence="9" key="2">
    <citation type="submission" date="2025-05" db="UniProtKB">
        <authorList>
            <consortium name="EnsemblMetazoa"/>
        </authorList>
    </citation>
    <scope>IDENTIFICATION</scope>
</reference>
<evidence type="ECO:0000313" key="11">
    <source>
        <dbReference type="RefSeq" id="XP_028131627.1"/>
    </source>
</evidence>
<keyword evidence="10" id="KW-1185">Reference proteome</keyword>
<dbReference type="AlphaFoldDB" id="A0A6P7FE48"/>
<comment type="similarity">
    <text evidence="1">Belongs to the N-acetylmuramoyl-L-alanine amidase 2 family.</text>
</comment>
<dbReference type="InterPro" id="IPR036505">
    <property type="entry name" value="Amidase/PGRP_sf"/>
</dbReference>
<dbReference type="Proteomes" id="UP001652700">
    <property type="component" value="Unplaced"/>
</dbReference>
<name>A0A6P7FE48_DIAVI</name>
<comment type="function">
    <text evidence="4">Peptidoglycan-recognition protein probably involved in innate immunity by binding to peptidoglycans (PGN) of bacteria and activating the prophenoloxidase (proPO) cascade immune response. Binds to 1,3-beta-D-glucan and PGN.</text>
</comment>
<sequence length="240" mass="27444">MSRLNIFSFLKMLQALCCVLGVTSASSDPVIVSREEWGARAPKNIENMANPVPYVVIHHSYLPPACYNLTDCFKAMRWMQDLHQDTNGWADIGYNFGVGGDGRAYEGRGWSRVGAHAPYYNSKSIGICIIGDWTVELPPENQLATVHELIQKGVREGYIQKDYKLVGHRQVRQGTECPGDRLFKEIHKWQNFCEQPDEIAVRTNNTWFLKKTVHDNSRDKEDKDEDNNDNGINRLEKRTV</sequence>
<evidence type="ECO:0000313" key="12">
    <source>
        <dbReference type="RefSeq" id="XP_028131635.1"/>
    </source>
</evidence>
<keyword evidence="2" id="KW-0399">Innate immunity</keyword>
<dbReference type="GO" id="GO:0008270">
    <property type="term" value="F:zinc ion binding"/>
    <property type="evidence" value="ECO:0007669"/>
    <property type="project" value="InterPro"/>
</dbReference>
<dbReference type="OrthoDB" id="10001926at2759"/>